<dbReference type="Pfam" id="PF20373">
    <property type="entry name" value="DUF6668"/>
    <property type="match status" value="1"/>
</dbReference>
<comment type="caution">
    <text evidence="1">The sequence shown here is derived from an EMBL/GenBank/DDBJ whole genome shotgun (WGS) entry which is preliminary data.</text>
</comment>
<dbReference type="EMBL" id="VFOU01000006">
    <property type="protein sequence ID" value="TQL65176.1"/>
    <property type="molecule type" value="Genomic_DNA"/>
</dbReference>
<reference evidence="1 2" key="1">
    <citation type="submission" date="2019-06" db="EMBL/GenBank/DDBJ databases">
        <title>Sequencing the genomes of 1000 actinobacteria strains.</title>
        <authorList>
            <person name="Klenk H.-P."/>
        </authorList>
    </citation>
    <scope>NUCLEOTIDE SEQUENCE [LARGE SCALE GENOMIC DNA]</scope>
    <source>
        <strain evidence="1 2">DSM 24083</strain>
    </source>
</reference>
<dbReference type="Proteomes" id="UP000319746">
    <property type="component" value="Unassembled WGS sequence"/>
</dbReference>
<accession>A0A542ZYA1</accession>
<organism evidence="1 2">
    <name type="scientific">Enteractinococcus coprophilus</name>
    <dbReference type="NCBI Taxonomy" id="1027633"/>
    <lineage>
        <taxon>Bacteria</taxon>
        <taxon>Bacillati</taxon>
        <taxon>Actinomycetota</taxon>
        <taxon>Actinomycetes</taxon>
        <taxon>Micrococcales</taxon>
        <taxon>Micrococcaceae</taxon>
    </lineage>
</organism>
<gene>
    <name evidence="1" type="ORF">FB556_2693</name>
</gene>
<protein>
    <submittedName>
        <fullName evidence="1">Uncharacterized protein</fullName>
    </submittedName>
</protein>
<dbReference type="InterPro" id="IPR046609">
    <property type="entry name" value="DUF6668"/>
</dbReference>
<dbReference type="AlphaFoldDB" id="A0A542ZYA1"/>
<evidence type="ECO:0000313" key="2">
    <source>
        <dbReference type="Proteomes" id="UP000319746"/>
    </source>
</evidence>
<sequence>MSRNRVELRSSWFDTAEASNAGNDAAPPETVDDMPERVIAHDPPIANVTAPDITDRLPSIQMSDTRPVAVVGAHGGAGATSLAAIDPELLFDCGAAWPSTHGKQACILVARTSARGLHAAQTALQQWAAAETPSVDVLGLVLIADAPGKLPKPLKELVHVVSGGAPRTWHLPWDPAMRLDMENTMPIRRSSKLIRNLKTLIDH</sequence>
<dbReference type="RefSeq" id="WP_141868520.1">
    <property type="nucleotide sequence ID" value="NZ_BAABAN010000003.1"/>
</dbReference>
<name>A0A542ZYA1_9MICC</name>
<dbReference type="OrthoDB" id="4549550at2"/>
<proteinExistence type="predicted"/>
<evidence type="ECO:0000313" key="1">
    <source>
        <dbReference type="EMBL" id="TQL65176.1"/>
    </source>
</evidence>
<keyword evidence="2" id="KW-1185">Reference proteome</keyword>